<dbReference type="GO" id="GO:0003677">
    <property type="term" value="F:DNA binding"/>
    <property type="evidence" value="ECO:0007669"/>
    <property type="project" value="UniProtKB-KW"/>
</dbReference>
<dbReference type="PROSITE" id="PS50949">
    <property type="entry name" value="HTH_GNTR"/>
    <property type="match status" value="1"/>
</dbReference>
<proteinExistence type="predicted"/>
<dbReference type="PRINTS" id="PR00035">
    <property type="entry name" value="HTHGNTR"/>
</dbReference>
<evidence type="ECO:0000259" key="4">
    <source>
        <dbReference type="PROSITE" id="PS50949"/>
    </source>
</evidence>
<dbReference type="PATRIC" id="fig|1082931.4.peg.2978"/>
<evidence type="ECO:0000256" key="1">
    <source>
        <dbReference type="ARBA" id="ARBA00023015"/>
    </source>
</evidence>
<dbReference type="AlphaFoldDB" id="G4RFL3"/>
<dbReference type="Pfam" id="PF07729">
    <property type="entry name" value="FCD"/>
    <property type="match status" value="1"/>
</dbReference>
<dbReference type="SUPFAM" id="SSF46785">
    <property type="entry name" value="Winged helix' DNA-binding domain"/>
    <property type="match status" value="1"/>
</dbReference>
<dbReference type="PANTHER" id="PTHR43537:SF44">
    <property type="entry name" value="GNTR FAMILY REGULATORY PROTEIN"/>
    <property type="match status" value="1"/>
</dbReference>
<name>G4RFL3_PELHB</name>
<dbReference type="KEGG" id="phl:KKY_3022"/>
<dbReference type="PANTHER" id="PTHR43537">
    <property type="entry name" value="TRANSCRIPTIONAL REGULATOR, GNTR FAMILY"/>
    <property type="match status" value="1"/>
</dbReference>
<evidence type="ECO:0000256" key="2">
    <source>
        <dbReference type="ARBA" id="ARBA00023125"/>
    </source>
</evidence>
<protein>
    <submittedName>
        <fullName evidence="5">Putative GntR family transcriptional regulator</fullName>
    </submittedName>
</protein>
<dbReference type="InterPro" id="IPR008920">
    <property type="entry name" value="TF_FadR/GntR_C"/>
</dbReference>
<evidence type="ECO:0000313" key="6">
    <source>
        <dbReference type="Proteomes" id="UP000008850"/>
    </source>
</evidence>
<sequence length="235" mass="25564">MKTDAPPSLAARTADRLRSWIAASGLVSGARLPPEHALMAQLDVSRTVLREAVAGLRAQGELTSRRGSGVFVARMADDGGIRVREEGEAVNPHAILNLLEVRLALEVEAAGLAARRRSASDLARIEAEFAGMEAARTRDELVARDFSFHVAIAAATGNPQFIYVIRQVGDRAFPRERGWSTPPANGERYAELRLREHQSILRGIAEGDAVFARDAMRHHILASAQRFRAAIEANS</sequence>
<keyword evidence="1" id="KW-0805">Transcription regulation</keyword>
<reference evidence="5 6" key="1">
    <citation type="journal article" date="2012" name="J. Bacteriol.">
        <title>Complete genome sequence of Pelagibacterium halotolerans B2T.</title>
        <authorList>
            <person name="Huo Y.Y."/>
            <person name="Cheng H."/>
            <person name="Han X.F."/>
            <person name="Jiang X.W."/>
            <person name="Sun C."/>
            <person name="Zhang X.Q."/>
            <person name="Zhu X.F."/>
            <person name="Liu Y.F."/>
            <person name="Li P.F."/>
            <person name="Ni P.X."/>
            <person name="Wu M."/>
        </authorList>
    </citation>
    <scope>NUCLEOTIDE SEQUENCE [LARGE SCALE GENOMIC DNA]</scope>
    <source>
        <strain evidence="6">DSM 22347 / JCM 15775 / CGMCC 1.7692 / B2</strain>
    </source>
</reference>
<evidence type="ECO:0000313" key="5">
    <source>
        <dbReference type="EMBL" id="AEQ53015.1"/>
    </source>
</evidence>
<dbReference type="EMBL" id="CP003075">
    <property type="protein sequence ID" value="AEQ53015.1"/>
    <property type="molecule type" value="Genomic_DNA"/>
</dbReference>
<dbReference type="InterPro" id="IPR036388">
    <property type="entry name" value="WH-like_DNA-bd_sf"/>
</dbReference>
<dbReference type="InterPro" id="IPR000524">
    <property type="entry name" value="Tscrpt_reg_HTH_GntR"/>
</dbReference>
<dbReference type="HOGENOM" id="CLU_017584_9_1_5"/>
<accession>G4RFL3</accession>
<evidence type="ECO:0000256" key="3">
    <source>
        <dbReference type="ARBA" id="ARBA00023163"/>
    </source>
</evidence>
<keyword evidence="2" id="KW-0238">DNA-binding</keyword>
<dbReference type="Pfam" id="PF00392">
    <property type="entry name" value="GntR"/>
    <property type="match status" value="1"/>
</dbReference>
<gene>
    <name evidence="5" type="ordered locus">KKY_3022</name>
</gene>
<dbReference type="Proteomes" id="UP000008850">
    <property type="component" value="Chromosome"/>
</dbReference>
<dbReference type="Gene3D" id="1.10.10.10">
    <property type="entry name" value="Winged helix-like DNA-binding domain superfamily/Winged helix DNA-binding domain"/>
    <property type="match status" value="1"/>
</dbReference>
<dbReference type="GO" id="GO:0003700">
    <property type="term" value="F:DNA-binding transcription factor activity"/>
    <property type="evidence" value="ECO:0007669"/>
    <property type="project" value="InterPro"/>
</dbReference>
<dbReference type="RefSeq" id="WP_014132162.1">
    <property type="nucleotide sequence ID" value="NC_016078.1"/>
</dbReference>
<dbReference type="eggNOG" id="COG2186">
    <property type="taxonomic scope" value="Bacteria"/>
</dbReference>
<dbReference type="SUPFAM" id="SSF48008">
    <property type="entry name" value="GntR ligand-binding domain-like"/>
    <property type="match status" value="1"/>
</dbReference>
<dbReference type="Gene3D" id="1.20.120.530">
    <property type="entry name" value="GntR ligand-binding domain-like"/>
    <property type="match status" value="1"/>
</dbReference>
<keyword evidence="3" id="KW-0804">Transcription</keyword>
<dbReference type="CDD" id="cd07377">
    <property type="entry name" value="WHTH_GntR"/>
    <property type="match status" value="1"/>
</dbReference>
<dbReference type="InterPro" id="IPR011711">
    <property type="entry name" value="GntR_C"/>
</dbReference>
<dbReference type="SMART" id="SM00895">
    <property type="entry name" value="FCD"/>
    <property type="match status" value="1"/>
</dbReference>
<dbReference type="SMART" id="SM00345">
    <property type="entry name" value="HTH_GNTR"/>
    <property type="match status" value="1"/>
</dbReference>
<dbReference type="STRING" id="1082931.KKY_3022"/>
<organism evidence="5 6">
    <name type="scientific">Pelagibacterium halotolerans (strain DSM 22347 / JCM 15775 / CGMCC 1.7692 / B2)</name>
    <dbReference type="NCBI Taxonomy" id="1082931"/>
    <lineage>
        <taxon>Bacteria</taxon>
        <taxon>Pseudomonadati</taxon>
        <taxon>Pseudomonadota</taxon>
        <taxon>Alphaproteobacteria</taxon>
        <taxon>Hyphomicrobiales</taxon>
        <taxon>Devosiaceae</taxon>
        <taxon>Pelagibacterium</taxon>
    </lineage>
</organism>
<keyword evidence="6" id="KW-1185">Reference proteome</keyword>
<feature type="domain" description="HTH gntR-type" evidence="4">
    <location>
        <begin position="7"/>
        <end position="75"/>
    </location>
</feature>
<dbReference type="InterPro" id="IPR036390">
    <property type="entry name" value="WH_DNA-bd_sf"/>
</dbReference>